<dbReference type="AlphaFoldDB" id="A0A7J6BGP9"/>
<sequence>MPIDCFSSHLSQNPPCPRFDIWHWIFSSLYHHSGDTFTNIGRNSAHYCKSVGVKNTHALERGYHSV</sequence>
<dbReference type="EMBL" id="JAAGNN010000001">
    <property type="protein sequence ID" value="KAF4094234.1"/>
    <property type="molecule type" value="Genomic_DNA"/>
</dbReference>
<organism evidence="1 2">
    <name type="scientific">Ameiurus melas</name>
    <name type="common">Black bullhead</name>
    <name type="synonym">Silurus melas</name>
    <dbReference type="NCBI Taxonomy" id="219545"/>
    <lineage>
        <taxon>Eukaryota</taxon>
        <taxon>Metazoa</taxon>
        <taxon>Chordata</taxon>
        <taxon>Craniata</taxon>
        <taxon>Vertebrata</taxon>
        <taxon>Euteleostomi</taxon>
        <taxon>Actinopterygii</taxon>
        <taxon>Neopterygii</taxon>
        <taxon>Teleostei</taxon>
        <taxon>Ostariophysi</taxon>
        <taxon>Siluriformes</taxon>
        <taxon>Ictaluridae</taxon>
        <taxon>Ameiurus</taxon>
    </lineage>
</organism>
<dbReference type="Proteomes" id="UP000593565">
    <property type="component" value="Unassembled WGS sequence"/>
</dbReference>
<reference evidence="1 2" key="1">
    <citation type="submission" date="2020-02" db="EMBL/GenBank/DDBJ databases">
        <title>A chromosome-scale genome assembly of the black bullhead catfish (Ameiurus melas).</title>
        <authorList>
            <person name="Wen M."/>
            <person name="Zham M."/>
            <person name="Cabau C."/>
            <person name="Klopp C."/>
            <person name="Donnadieu C."/>
            <person name="Roques C."/>
            <person name="Bouchez O."/>
            <person name="Lampietro C."/>
            <person name="Jouanno E."/>
            <person name="Herpin A."/>
            <person name="Louis A."/>
            <person name="Berthelot C."/>
            <person name="Parey E."/>
            <person name="Roest-Crollius H."/>
            <person name="Braasch I."/>
            <person name="Postlethwait J."/>
            <person name="Robinson-Rechavi M."/>
            <person name="Echchiki A."/>
            <person name="Begum T."/>
            <person name="Montfort J."/>
            <person name="Schartl M."/>
            <person name="Bobe J."/>
            <person name="Guiguen Y."/>
        </authorList>
    </citation>
    <scope>NUCLEOTIDE SEQUENCE [LARGE SCALE GENOMIC DNA]</scope>
    <source>
        <strain evidence="1">M_S1</strain>
        <tissue evidence="1">Blood</tissue>
    </source>
</reference>
<accession>A0A7J6BGP9</accession>
<proteinExistence type="predicted"/>
<name>A0A7J6BGP9_AMEME</name>
<protein>
    <submittedName>
        <fullName evidence="1">Uncharacterized protein</fullName>
    </submittedName>
</protein>
<comment type="caution">
    <text evidence="1">The sequence shown here is derived from an EMBL/GenBank/DDBJ whole genome shotgun (WGS) entry which is preliminary data.</text>
</comment>
<keyword evidence="2" id="KW-1185">Reference proteome</keyword>
<gene>
    <name evidence="1" type="ORF">AMELA_G00010900</name>
</gene>
<evidence type="ECO:0000313" key="1">
    <source>
        <dbReference type="EMBL" id="KAF4094234.1"/>
    </source>
</evidence>
<evidence type="ECO:0000313" key="2">
    <source>
        <dbReference type="Proteomes" id="UP000593565"/>
    </source>
</evidence>